<dbReference type="EMBL" id="FOAF01000001">
    <property type="protein sequence ID" value="SEK79909.1"/>
    <property type="molecule type" value="Genomic_DNA"/>
</dbReference>
<gene>
    <name evidence="1" type="ORF">SAMN05661044_01177</name>
</gene>
<dbReference type="AlphaFoldDB" id="A0A1H7JZC2"/>
<keyword evidence="2" id="KW-1185">Reference proteome</keyword>
<name>A0A1H7JZC2_OLID1</name>
<protein>
    <recommendedName>
        <fullName evidence="3">Abi-like protein</fullName>
    </recommendedName>
</protein>
<organism evidence="1 2">
    <name type="scientific">Olivibacter domesticus</name>
    <name type="common">Pseudosphingobacterium domesticum</name>
    <dbReference type="NCBI Taxonomy" id="407022"/>
    <lineage>
        <taxon>Bacteria</taxon>
        <taxon>Pseudomonadati</taxon>
        <taxon>Bacteroidota</taxon>
        <taxon>Sphingobacteriia</taxon>
        <taxon>Sphingobacteriales</taxon>
        <taxon>Sphingobacteriaceae</taxon>
        <taxon>Olivibacter</taxon>
    </lineage>
</organism>
<dbReference type="STRING" id="407022.SAMN05661044_01177"/>
<evidence type="ECO:0008006" key="3">
    <source>
        <dbReference type="Google" id="ProtNLM"/>
    </source>
</evidence>
<evidence type="ECO:0000313" key="1">
    <source>
        <dbReference type="EMBL" id="SEK79909.1"/>
    </source>
</evidence>
<sequence length="66" mass="7869">MYDKKAFTIKQQIEQLIERGLIITETGNIAHFLSLISYYRLAGYWRPILFLPRTHVNKNLNEVKNF</sequence>
<evidence type="ECO:0000313" key="2">
    <source>
        <dbReference type="Proteomes" id="UP000199421"/>
    </source>
</evidence>
<proteinExistence type="predicted"/>
<accession>A0A1H7JZC2</accession>
<reference evidence="2" key="1">
    <citation type="submission" date="2016-10" db="EMBL/GenBank/DDBJ databases">
        <authorList>
            <person name="Varghese N."/>
            <person name="Submissions S."/>
        </authorList>
    </citation>
    <scope>NUCLEOTIDE SEQUENCE [LARGE SCALE GENOMIC DNA]</scope>
    <source>
        <strain evidence="2">DSM 18733</strain>
    </source>
</reference>
<dbReference type="Proteomes" id="UP000199421">
    <property type="component" value="Unassembled WGS sequence"/>
</dbReference>